<dbReference type="Proteomes" id="UP000478571">
    <property type="component" value="Unassembled WGS sequence"/>
</dbReference>
<dbReference type="EC" id="3.1.4.52" evidence="1"/>
<feature type="domain" description="EAL" evidence="3">
    <location>
        <begin position="208"/>
        <end position="462"/>
    </location>
</feature>
<dbReference type="SUPFAM" id="SSF55073">
    <property type="entry name" value="Nucleotide cyclase"/>
    <property type="match status" value="1"/>
</dbReference>
<dbReference type="InterPro" id="IPR001633">
    <property type="entry name" value="EAL_dom"/>
</dbReference>
<dbReference type="InterPro" id="IPR050706">
    <property type="entry name" value="Cyclic-di-GMP_PDE-like"/>
</dbReference>
<dbReference type="Gene3D" id="3.20.20.450">
    <property type="entry name" value="EAL domain"/>
    <property type="match status" value="1"/>
</dbReference>
<sequence>MPNLKPILLSGESVKPLMLSQQLQYWLKKITSNTLLSNTTLEHLHCNTLTRLEFTQIINQLINDKIPLLLLYLDIDNFKSINSSLGHHIGDMVLAEASARLIEFLPHHASLGHFGGDEFGILIPNQCNTCSADVWAKRIISLMSAPFDLHHFSKGLSCSIGSVTYPKDGNNAQLLVQNADIAMYEAKERGRRRSVKFNQSMNKNARMRLWLEIELEKALKQDGLEVWYQPKVNAQSHDINGAEALLRWKHPIEGYISPSSFIPIAERSGLIESLGQVVMQEVFDTVKQWDQRGILPGQIAVNLSAEQFCNPNLITYINKLLQRTGINPRAITFELTESTFMGNSEHTLETLNAIKQLGFTLSIDDFGTGYSSLSYLARFPVDELKIDRTFIKDIKSIPKQKTVIENIIKLGQSLDLNVVAEGVETKQQAALVSNLNCNSIQGFHFFHPSPKYKVEQIFTQHRRIGR</sequence>
<feature type="domain" description="GGDEF" evidence="4">
    <location>
        <begin position="66"/>
        <end position="199"/>
    </location>
</feature>
<evidence type="ECO:0000256" key="2">
    <source>
        <dbReference type="ARBA" id="ARBA00022636"/>
    </source>
</evidence>
<dbReference type="InterPro" id="IPR035919">
    <property type="entry name" value="EAL_sf"/>
</dbReference>
<dbReference type="Gene3D" id="3.30.70.270">
    <property type="match status" value="1"/>
</dbReference>
<keyword evidence="6" id="KW-1185">Reference proteome</keyword>
<accession>A0A6L8LTS9</accession>
<protein>
    <recommendedName>
        <fullName evidence="1">cyclic-guanylate-specific phosphodiesterase</fullName>
        <ecNumber evidence="1">3.1.4.52</ecNumber>
    </recommendedName>
</protein>
<dbReference type="PANTHER" id="PTHR33121">
    <property type="entry name" value="CYCLIC DI-GMP PHOSPHODIESTERASE PDEF"/>
    <property type="match status" value="1"/>
</dbReference>
<comment type="caution">
    <text evidence="5">The sequence shown here is derived from an EMBL/GenBank/DDBJ whole genome shotgun (WGS) entry which is preliminary data.</text>
</comment>
<keyword evidence="2" id="KW-0973">c-di-GMP</keyword>
<dbReference type="CDD" id="cd01948">
    <property type="entry name" value="EAL"/>
    <property type="match status" value="1"/>
</dbReference>
<dbReference type="NCBIfam" id="TIGR00254">
    <property type="entry name" value="GGDEF"/>
    <property type="match status" value="1"/>
</dbReference>
<dbReference type="InterPro" id="IPR043128">
    <property type="entry name" value="Rev_trsase/Diguanyl_cyclase"/>
</dbReference>
<dbReference type="CDD" id="cd01949">
    <property type="entry name" value="GGDEF"/>
    <property type="match status" value="1"/>
</dbReference>
<dbReference type="InterPro" id="IPR000160">
    <property type="entry name" value="GGDEF_dom"/>
</dbReference>
<name>A0A6L8LTS9_9VIBR</name>
<dbReference type="SUPFAM" id="SSF141868">
    <property type="entry name" value="EAL domain-like"/>
    <property type="match status" value="1"/>
</dbReference>
<evidence type="ECO:0000259" key="3">
    <source>
        <dbReference type="PROSITE" id="PS50883"/>
    </source>
</evidence>
<evidence type="ECO:0000256" key="1">
    <source>
        <dbReference type="ARBA" id="ARBA00012282"/>
    </source>
</evidence>
<evidence type="ECO:0000259" key="4">
    <source>
        <dbReference type="PROSITE" id="PS50887"/>
    </source>
</evidence>
<reference evidence="5 6" key="1">
    <citation type="submission" date="2020-01" db="EMBL/GenBank/DDBJ databases">
        <title>Draft Genome Sequence of Vibrio sp. strain OCN044, Isolated from a Healthy Coral at Palmyra Atoll.</title>
        <authorList>
            <person name="Videau P."/>
            <person name="Loughran R."/>
            <person name="Esquivel A."/>
            <person name="Deadmond M."/>
            <person name="Paddock B.E."/>
            <person name="Saw J.H."/>
            <person name="Ushijima B."/>
        </authorList>
    </citation>
    <scope>NUCLEOTIDE SEQUENCE [LARGE SCALE GENOMIC DNA]</scope>
    <source>
        <strain evidence="5 6">OCN044</strain>
    </source>
</reference>
<dbReference type="EMBL" id="WWEU01000003">
    <property type="protein sequence ID" value="MYM59514.1"/>
    <property type="molecule type" value="Genomic_DNA"/>
</dbReference>
<dbReference type="SMART" id="SM00052">
    <property type="entry name" value="EAL"/>
    <property type="match status" value="1"/>
</dbReference>
<dbReference type="PROSITE" id="PS50887">
    <property type="entry name" value="GGDEF"/>
    <property type="match status" value="1"/>
</dbReference>
<dbReference type="GO" id="GO:0071111">
    <property type="term" value="F:cyclic-guanylate-specific phosphodiesterase activity"/>
    <property type="evidence" value="ECO:0007669"/>
    <property type="project" value="UniProtKB-EC"/>
</dbReference>
<proteinExistence type="predicted"/>
<gene>
    <name evidence="5" type="ORF">GTG28_09795</name>
</gene>
<dbReference type="PROSITE" id="PS50883">
    <property type="entry name" value="EAL"/>
    <property type="match status" value="1"/>
</dbReference>
<evidence type="ECO:0000313" key="6">
    <source>
        <dbReference type="Proteomes" id="UP000478571"/>
    </source>
</evidence>
<dbReference type="AlphaFoldDB" id="A0A6L8LTS9"/>
<organism evidence="5 6">
    <name type="scientific">Vibrio tetraodonis subsp. pristinus</name>
    <dbReference type="NCBI Taxonomy" id="2695891"/>
    <lineage>
        <taxon>Bacteria</taxon>
        <taxon>Pseudomonadati</taxon>
        <taxon>Pseudomonadota</taxon>
        <taxon>Gammaproteobacteria</taxon>
        <taxon>Vibrionales</taxon>
        <taxon>Vibrionaceae</taxon>
        <taxon>Vibrio</taxon>
    </lineage>
</organism>
<dbReference type="Pfam" id="PF00563">
    <property type="entry name" value="EAL"/>
    <property type="match status" value="1"/>
</dbReference>
<dbReference type="PANTHER" id="PTHR33121:SF72">
    <property type="entry name" value="BIFUNCTIONAL DIGUANYLATE CYCLASE WITH GAF AND PAS SENSORY DOMAINS_SIGNALLING PROTEIN WITH EAL DOMAIN"/>
    <property type="match status" value="1"/>
</dbReference>
<dbReference type="FunFam" id="3.20.20.450:FF:000001">
    <property type="entry name" value="Cyclic di-GMP phosphodiesterase yahA"/>
    <property type="match status" value="1"/>
</dbReference>
<dbReference type="SMART" id="SM00267">
    <property type="entry name" value="GGDEF"/>
    <property type="match status" value="1"/>
</dbReference>
<dbReference type="InterPro" id="IPR029787">
    <property type="entry name" value="Nucleotide_cyclase"/>
</dbReference>
<dbReference type="Pfam" id="PF00990">
    <property type="entry name" value="GGDEF"/>
    <property type="match status" value="1"/>
</dbReference>
<evidence type="ECO:0000313" key="5">
    <source>
        <dbReference type="EMBL" id="MYM59514.1"/>
    </source>
</evidence>